<organism evidence="1 2">
    <name type="scientific">Alloacidobacterium dinghuense</name>
    <dbReference type="NCBI Taxonomy" id="2763107"/>
    <lineage>
        <taxon>Bacteria</taxon>
        <taxon>Pseudomonadati</taxon>
        <taxon>Acidobacteriota</taxon>
        <taxon>Terriglobia</taxon>
        <taxon>Terriglobales</taxon>
        <taxon>Acidobacteriaceae</taxon>
        <taxon>Alloacidobacterium</taxon>
    </lineage>
</organism>
<proteinExistence type="predicted"/>
<dbReference type="AlphaFoldDB" id="A0A7G8BPN1"/>
<sequence>MNYWCYLPEERSYYELEKLSKDALITMARGYLRVLCLDEAERLEIIARAKKTGRIVSLGRRIDEFNADPQKAIARSIARSKAAKKAARRRRRAR</sequence>
<accession>A0A7G8BPN1</accession>
<gene>
    <name evidence="1" type="ORF">H7849_11760</name>
</gene>
<evidence type="ECO:0000313" key="2">
    <source>
        <dbReference type="Proteomes" id="UP000515312"/>
    </source>
</evidence>
<name>A0A7G8BPN1_9BACT</name>
<dbReference type="Proteomes" id="UP000515312">
    <property type="component" value="Chromosome"/>
</dbReference>
<dbReference type="RefSeq" id="WP_186746718.1">
    <property type="nucleotide sequence ID" value="NZ_CP060394.1"/>
</dbReference>
<reference evidence="1 2" key="1">
    <citation type="submission" date="2020-08" db="EMBL/GenBank/DDBJ databases">
        <title>Edaphobacter telluris sp. nov. and Acidobacterium dinghuensis sp. nov., two acidobacteria isolated from forest soil.</title>
        <authorList>
            <person name="Fu J."/>
            <person name="Qiu L."/>
        </authorList>
    </citation>
    <scope>NUCLEOTIDE SEQUENCE [LARGE SCALE GENOMIC DNA]</scope>
    <source>
        <strain evidence="1">4Y35</strain>
    </source>
</reference>
<evidence type="ECO:0000313" key="1">
    <source>
        <dbReference type="EMBL" id="QNI34501.1"/>
    </source>
</evidence>
<dbReference type="KEGG" id="adin:H7849_11760"/>
<protein>
    <submittedName>
        <fullName evidence="1">Uncharacterized protein</fullName>
    </submittedName>
</protein>
<keyword evidence="2" id="KW-1185">Reference proteome</keyword>
<dbReference type="EMBL" id="CP060394">
    <property type="protein sequence ID" value="QNI34501.1"/>
    <property type="molecule type" value="Genomic_DNA"/>
</dbReference>